<dbReference type="EMBL" id="HBIB01018930">
    <property type="protein sequence ID" value="CAE0250121.1"/>
    <property type="molecule type" value="Transcribed_RNA"/>
</dbReference>
<dbReference type="AlphaFoldDB" id="A0A7S3D8Q7"/>
<reference evidence="12" key="1">
    <citation type="submission" date="2021-01" db="EMBL/GenBank/DDBJ databases">
        <authorList>
            <person name="Corre E."/>
            <person name="Pelletier E."/>
            <person name="Niang G."/>
            <person name="Scheremetjew M."/>
            <person name="Finn R."/>
            <person name="Kale V."/>
            <person name="Holt S."/>
            <person name="Cochrane G."/>
            <person name="Meng A."/>
            <person name="Brown T."/>
            <person name="Cohen L."/>
        </authorList>
    </citation>
    <scope>NUCLEOTIDE SEQUENCE</scope>
    <source>
        <strain evidence="12">NIES-2562</strain>
    </source>
</reference>
<sequence length="432" mass="47799">MQWAHDCRALIDIACLALWCAALSLSWAGTFIALARVDAAGKGKKGWNGKAKSGICVSSREGDGSWQEDDVGNVGPSPPLVTIIKPLKGVDDGMEENIVSFLQQDYPEYEIIFCVDAEKDKAYAFVCDILSRHHTYAKRVVFTTKGARVGPNPKINNMVPAFDLVRSELVLSSDSNARVEASYLRRVVKYMTNDDKVVIASGFVAGFSPSGFGGMLECLYLNTFYARFMLLLDALGIPQVVGKNIMFRRDFILRNGGLAALGYHLAEDNVMGQWAVRERLKVVLTREPSYQHIGSHSLYDFWQRHLRWGRLRKGLAFGGFVAEVVTYPFVSLLIGCASIPAVFGMSLSCYCVLHICLHCASDMVLYNCVLGEHDGGGFWKSVCAWAMREITALPMWLHVASGNTVNWRGSVLRVLRGGDIEDVTESATRKLM</sequence>
<evidence type="ECO:0000256" key="7">
    <source>
        <dbReference type="ARBA" id="ARBA00022679"/>
    </source>
</evidence>
<evidence type="ECO:0000256" key="6">
    <source>
        <dbReference type="ARBA" id="ARBA00022676"/>
    </source>
</evidence>
<keyword evidence="9" id="KW-1133">Transmembrane helix</keyword>
<keyword evidence="7" id="KW-0808">Transferase</keyword>
<dbReference type="GO" id="GO:0008120">
    <property type="term" value="F:ceramide glucosyltransferase activity"/>
    <property type="evidence" value="ECO:0007669"/>
    <property type="project" value="UniProtKB-EC"/>
</dbReference>
<evidence type="ECO:0000256" key="10">
    <source>
        <dbReference type="ARBA" id="ARBA00023136"/>
    </source>
</evidence>
<dbReference type="GO" id="GO:0006679">
    <property type="term" value="P:glucosylceramide biosynthetic process"/>
    <property type="evidence" value="ECO:0007669"/>
    <property type="project" value="TreeGrafter"/>
</dbReference>
<evidence type="ECO:0000256" key="8">
    <source>
        <dbReference type="ARBA" id="ARBA00022692"/>
    </source>
</evidence>
<dbReference type="GO" id="GO:0016020">
    <property type="term" value="C:membrane"/>
    <property type="evidence" value="ECO:0007669"/>
    <property type="project" value="UniProtKB-SubCell"/>
</dbReference>
<dbReference type="PANTHER" id="PTHR12726">
    <property type="entry name" value="CERAMIDE GLUCOSYLTRANSFERASE"/>
    <property type="match status" value="1"/>
</dbReference>
<evidence type="ECO:0000313" key="11">
    <source>
        <dbReference type="EMBL" id="CAE0250119.1"/>
    </source>
</evidence>
<evidence type="ECO:0000256" key="4">
    <source>
        <dbReference type="ARBA" id="ARBA00006739"/>
    </source>
</evidence>
<keyword evidence="8" id="KW-0812">Transmembrane</keyword>
<evidence type="ECO:0000256" key="2">
    <source>
        <dbReference type="ARBA" id="ARBA00004760"/>
    </source>
</evidence>
<dbReference type="SUPFAM" id="SSF53448">
    <property type="entry name" value="Nucleotide-diphospho-sugar transferases"/>
    <property type="match status" value="1"/>
</dbReference>
<evidence type="ECO:0000256" key="3">
    <source>
        <dbReference type="ARBA" id="ARBA00004991"/>
    </source>
</evidence>
<proteinExistence type="inferred from homology"/>
<dbReference type="InterPro" id="IPR029044">
    <property type="entry name" value="Nucleotide-diphossugar_trans"/>
</dbReference>
<dbReference type="InterPro" id="IPR025993">
    <property type="entry name" value="Ceramide_glucosylTrfase"/>
</dbReference>
<comment type="similarity">
    <text evidence="4">Belongs to the glycosyltransferase 2 family.</text>
</comment>
<name>A0A7S3D8Q7_9EUKA</name>
<dbReference type="Pfam" id="PF13506">
    <property type="entry name" value="Glyco_transf_21"/>
    <property type="match status" value="1"/>
</dbReference>
<gene>
    <name evidence="11" type="ORF">PBIL07802_LOCUS12319</name>
    <name evidence="12" type="ORF">PBIL07802_LOCUS12321</name>
</gene>
<keyword evidence="6" id="KW-0328">Glycosyltransferase</keyword>
<comment type="pathway">
    <text evidence="3">Sphingolipid metabolism.</text>
</comment>
<dbReference type="UniPathway" id="UPA00222"/>
<comment type="subcellular location">
    <subcellularLocation>
        <location evidence="1">Membrane</location>
        <topology evidence="1">Multi-pass membrane protein</topology>
    </subcellularLocation>
</comment>
<dbReference type="EC" id="2.4.1.80" evidence="5"/>
<dbReference type="PANTHER" id="PTHR12726:SF0">
    <property type="entry name" value="CERAMIDE GLUCOSYLTRANSFERASE"/>
    <property type="match status" value="1"/>
</dbReference>
<protein>
    <recommendedName>
        <fullName evidence="5">ceramide glucosyltransferase</fullName>
        <ecNumber evidence="5">2.4.1.80</ecNumber>
    </recommendedName>
</protein>
<accession>A0A7S3D8Q7</accession>
<keyword evidence="10" id="KW-0472">Membrane</keyword>
<organism evidence="12">
    <name type="scientific">Palpitomonas bilix</name>
    <dbReference type="NCBI Taxonomy" id="652834"/>
    <lineage>
        <taxon>Eukaryota</taxon>
        <taxon>Eukaryota incertae sedis</taxon>
    </lineage>
</organism>
<evidence type="ECO:0000256" key="5">
    <source>
        <dbReference type="ARBA" id="ARBA00012699"/>
    </source>
</evidence>
<evidence type="ECO:0000313" key="12">
    <source>
        <dbReference type="EMBL" id="CAE0250121.1"/>
    </source>
</evidence>
<evidence type="ECO:0000256" key="1">
    <source>
        <dbReference type="ARBA" id="ARBA00004141"/>
    </source>
</evidence>
<dbReference type="Gene3D" id="3.90.550.10">
    <property type="entry name" value="Spore Coat Polysaccharide Biosynthesis Protein SpsA, Chain A"/>
    <property type="match status" value="1"/>
</dbReference>
<comment type="pathway">
    <text evidence="2">Lipid metabolism; sphingolipid metabolism.</text>
</comment>
<evidence type="ECO:0000256" key="9">
    <source>
        <dbReference type="ARBA" id="ARBA00022989"/>
    </source>
</evidence>
<dbReference type="EMBL" id="HBIB01018928">
    <property type="protein sequence ID" value="CAE0250119.1"/>
    <property type="molecule type" value="Transcribed_RNA"/>
</dbReference>